<feature type="transmembrane region" description="Helical" evidence="5">
    <location>
        <begin position="39"/>
        <end position="59"/>
    </location>
</feature>
<feature type="transmembrane region" description="Helical" evidence="5">
    <location>
        <begin position="142"/>
        <end position="164"/>
    </location>
</feature>
<dbReference type="Pfam" id="PF04479">
    <property type="entry name" value="RTA1"/>
    <property type="match status" value="1"/>
</dbReference>
<dbReference type="Proteomes" id="UP000738349">
    <property type="component" value="Unassembled WGS sequence"/>
</dbReference>
<evidence type="ECO:0000256" key="5">
    <source>
        <dbReference type="SAM" id="Phobius"/>
    </source>
</evidence>
<protein>
    <submittedName>
        <fullName evidence="6">RTA1 like protein-domain-containing protein</fullName>
    </submittedName>
</protein>
<keyword evidence="4 5" id="KW-0472">Membrane</keyword>
<accession>A0A9P9FVB0</accession>
<dbReference type="GO" id="GO:0000324">
    <property type="term" value="C:fungal-type vacuole"/>
    <property type="evidence" value="ECO:0007669"/>
    <property type="project" value="TreeGrafter"/>
</dbReference>
<gene>
    <name evidence="6" type="ORF">EDB81DRAFT_864341</name>
</gene>
<dbReference type="EMBL" id="JAGMUV010000001">
    <property type="protein sequence ID" value="KAH7176917.1"/>
    <property type="molecule type" value="Genomic_DNA"/>
</dbReference>
<sequence>MASIFDIRADAPRVDFSACEKVTAACPIEASTLGYGPNLGASIFFAIGFGLLFIASVTLGIWKKTYTYAAAIALGLLLETLGHVGRALMHDNPWNKGAFQLQICAIILAPTFICVSIYLTLKHVTLSISPAISRIAPKWYPIIFLPADVSCLVLQALGGGLAAAAKRDKPDLLDAGNRLIIAGIVLQVVVLGVFGLMALDYLVRAKKCLEGPEITASGLRTWKDKRFRSFGGAVLAAYIMIFTRCIYRIAEMAGGWGNHIMQDEPSFLILDSTLILVASALLTIYHPGLFFPQMGNGRSRGDLEKTETQELSDVAVRSST</sequence>
<dbReference type="InterPro" id="IPR007568">
    <property type="entry name" value="RTA1"/>
</dbReference>
<dbReference type="OrthoDB" id="4521223at2759"/>
<evidence type="ECO:0000256" key="4">
    <source>
        <dbReference type="ARBA" id="ARBA00023136"/>
    </source>
</evidence>
<organism evidence="6 7">
    <name type="scientific">Dactylonectria macrodidyma</name>
    <dbReference type="NCBI Taxonomy" id="307937"/>
    <lineage>
        <taxon>Eukaryota</taxon>
        <taxon>Fungi</taxon>
        <taxon>Dikarya</taxon>
        <taxon>Ascomycota</taxon>
        <taxon>Pezizomycotina</taxon>
        <taxon>Sordariomycetes</taxon>
        <taxon>Hypocreomycetidae</taxon>
        <taxon>Hypocreales</taxon>
        <taxon>Nectriaceae</taxon>
        <taxon>Dactylonectria</taxon>
    </lineage>
</organism>
<evidence type="ECO:0000256" key="3">
    <source>
        <dbReference type="ARBA" id="ARBA00022989"/>
    </source>
</evidence>
<feature type="transmembrane region" description="Helical" evidence="5">
    <location>
        <begin position="97"/>
        <end position="121"/>
    </location>
</feature>
<evidence type="ECO:0000256" key="1">
    <source>
        <dbReference type="ARBA" id="ARBA00004141"/>
    </source>
</evidence>
<evidence type="ECO:0000313" key="7">
    <source>
        <dbReference type="Proteomes" id="UP000738349"/>
    </source>
</evidence>
<feature type="transmembrane region" description="Helical" evidence="5">
    <location>
        <begin position="269"/>
        <end position="291"/>
    </location>
</feature>
<reference evidence="6" key="1">
    <citation type="journal article" date="2021" name="Nat. Commun.">
        <title>Genetic determinants of endophytism in the Arabidopsis root mycobiome.</title>
        <authorList>
            <person name="Mesny F."/>
            <person name="Miyauchi S."/>
            <person name="Thiergart T."/>
            <person name="Pickel B."/>
            <person name="Atanasova L."/>
            <person name="Karlsson M."/>
            <person name="Huettel B."/>
            <person name="Barry K.W."/>
            <person name="Haridas S."/>
            <person name="Chen C."/>
            <person name="Bauer D."/>
            <person name="Andreopoulos W."/>
            <person name="Pangilinan J."/>
            <person name="LaButti K."/>
            <person name="Riley R."/>
            <person name="Lipzen A."/>
            <person name="Clum A."/>
            <person name="Drula E."/>
            <person name="Henrissat B."/>
            <person name="Kohler A."/>
            <person name="Grigoriev I.V."/>
            <person name="Martin F.M."/>
            <person name="Hacquard S."/>
        </authorList>
    </citation>
    <scope>NUCLEOTIDE SEQUENCE</scope>
    <source>
        <strain evidence="6">MPI-CAGE-AT-0147</strain>
    </source>
</reference>
<feature type="transmembrane region" description="Helical" evidence="5">
    <location>
        <begin position="230"/>
        <end position="249"/>
    </location>
</feature>
<evidence type="ECO:0000256" key="2">
    <source>
        <dbReference type="ARBA" id="ARBA00022692"/>
    </source>
</evidence>
<comment type="caution">
    <text evidence="6">The sequence shown here is derived from an EMBL/GenBank/DDBJ whole genome shotgun (WGS) entry which is preliminary data.</text>
</comment>
<keyword evidence="3 5" id="KW-1133">Transmembrane helix</keyword>
<dbReference type="AlphaFoldDB" id="A0A9P9FVB0"/>
<comment type="subcellular location">
    <subcellularLocation>
        <location evidence="1">Membrane</location>
        <topology evidence="1">Multi-pass membrane protein</topology>
    </subcellularLocation>
</comment>
<keyword evidence="7" id="KW-1185">Reference proteome</keyword>
<proteinExistence type="predicted"/>
<evidence type="ECO:0000313" key="6">
    <source>
        <dbReference type="EMBL" id="KAH7176917.1"/>
    </source>
</evidence>
<keyword evidence="2 5" id="KW-0812">Transmembrane</keyword>
<dbReference type="GO" id="GO:0005886">
    <property type="term" value="C:plasma membrane"/>
    <property type="evidence" value="ECO:0007669"/>
    <property type="project" value="TreeGrafter"/>
</dbReference>
<dbReference type="PANTHER" id="PTHR31465">
    <property type="entry name" value="PROTEIN RTA1-RELATED"/>
    <property type="match status" value="1"/>
</dbReference>
<feature type="transmembrane region" description="Helical" evidence="5">
    <location>
        <begin position="66"/>
        <end position="85"/>
    </location>
</feature>
<feature type="transmembrane region" description="Helical" evidence="5">
    <location>
        <begin position="179"/>
        <end position="199"/>
    </location>
</feature>
<dbReference type="PANTHER" id="PTHR31465:SF8">
    <property type="entry name" value="DOMAIN PROTEIN, PUTATIVE (AFU_ORTHOLOGUE AFUA_6G14140)-RELATED"/>
    <property type="match status" value="1"/>
</dbReference>
<name>A0A9P9FVB0_9HYPO</name>